<comment type="caution">
    <text evidence="2">The sequence shown here is derived from an EMBL/GenBank/DDBJ whole genome shotgun (WGS) entry which is preliminary data.</text>
</comment>
<feature type="domain" description="TniQ" evidence="1">
    <location>
        <begin position="10"/>
        <end position="141"/>
    </location>
</feature>
<accession>A0A6L8LLR8</accession>
<dbReference type="Pfam" id="PF06527">
    <property type="entry name" value="TniQ"/>
    <property type="match status" value="1"/>
</dbReference>
<sequence>MNNELSLVAKLHAREPAFSFASRVAALNGVSATDFSTDMGFSFTRITDGNADDLSELATLCRVDLNALSAWTPIHLGNRVHEFRGQHLHAKAIKETTLRGCPICLREDAERTPGAPEQVMHIRGHWLFRPVTICLEHGHPLIPLWSAPAKTDRFDVAARMAEIAPDILSGALDQDFREPTEYDRWIEARLLSTPTDTWLDQFALYPAAHFCELLGRAIWAVRIPKWKKFEPEHAWMAFDAGFKFASKGEDSIRSALSELQAIIGEPTDGPKKKFGALYDRLAFDLLNEDYAPFRALLRDHIATTWPLGPGDDLMGEPVLERRVHSVRTASRELGMDPRRLRKLLVDVGIVRPAETGQDDQWELFDVEEAQPHLDQINTLVSAKDFQEVLKMSRSQFERLRSDGYFPPAVDGGDHKPLWDVRAARRYLEGLLTGAEPIYVPMHAWGDIPKTAQRLKVSPGTILALLEQRKIQRVGKHMTRDGYEAILITHDEVERLLERPDAPGISIEVFARQCGLKPSSATRLVRNGHVPSTEGRHPKTSALQRFLAPDDIASFHARFVTLRGLAVERGTPWQALRLELVASGVLPFSPDGNDYGAIYERQAIKDTP</sequence>
<dbReference type="Proteomes" id="UP000479043">
    <property type="component" value="Unassembled WGS sequence"/>
</dbReference>
<dbReference type="InterPro" id="IPR009492">
    <property type="entry name" value="TniQ"/>
</dbReference>
<organism evidence="2 3">
    <name type="scientific">Thalassovita mangrovi</name>
    <dbReference type="NCBI Taxonomy" id="2692236"/>
    <lineage>
        <taxon>Bacteria</taxon>
        <taxon>Pseudomonadati</taxon>
        <taxon>Pseudomonadota</taxon>
        <taxon>Alphaproteobacteria</taxon>
        <taxon>Rhodobacterales</taxon>
        <taxon>Roseobacteraceae</taxon>
        <taxon>Thalassovita</taxon>
    </lineage>
</organism>
<reference evidence="2 3" key="1">
    <citation type="submission" date="2020-01" db="EMBL/GenBank/DDBJ databases">
        <authorList>
            <person name="Chen S."/>
        </authorList>
    </citation>
    <scope>NUCLEOTIDE SEQUENCE [LARGE SCALE GENOMIC DNA]</scope>
    <source>
        <strain evidence="2 3">GS-10</strain>
    </source>
</reference>
<gene>
    <name evidence="2" type="ORF">GR167_16795</name>
</gene>
<keyword evidence="3" id="KW-1185">Reference proteome</keyword>
<evidence type="ECO:0000259" key="1">
    <source>
        <dbReference type="Pfam" id="PF06527"/>
    </source>
</evidence>
<dbReference type="RefSeq" id="WP_160974885.1">
    <property type="nucleotide sequence ID" value="NZ_WWEN01000008.1"/>
</dbReference>
<protein>
    <recommendedName>
        <fullName evidence="1">TniQ domain-containing protein</fullName>
    </recommendedName>
</protein>
<dbReference type="EMBL" id="WWEN01000008">
    <property type="protein sequence ID" value="MYM56977.1"/>
    <property type="molecule type" value="Genomic_DNA"/>
</dbReference>
<dbReference type="AlphaFoldDB" id="A0A6L8LLR8"/>
<evidence type="ECO:0000313" key="3">
    <source>
        <dbReference type="Proteomes" id="UP000479043"/>
    </source>
</evidence>
<proteinExistence type="predicted"/>
<name>A0A6L8LLR8_9RHOB</name>
<evidence type="ECO:0000313" key="2">
    <source>
        <dbReference type="EMBL" id="MYM56977.1"/>
    </source>
</evidence>